<evidence type="ECO:0000313" key="4">
    <source>
        <dbReference type="Proteomes" id="UP000008064"/>
    </source>
</evidence>
<organism evidence="4">
    <name type="scientific">Serpula lacrymans var. lacrymans (strain S7.9)</name>
    <name type="common">Dry rot fungus</name>
    <dbReference type="NCBI Taxonomy" id="578457"/>
    <lineage>
        <taxon>Eukaryota</taxon>
        <taxon>Fungi</taxon>
        <taxon>Dikarya</taxon>
        <taxon>Basidiomycota</taxon>
        <taxon>Agaricomycotina</taxon>
        <taxon>Agaricomycetes</taxon>
        <taxon>Agaricomycetidae</taxon>
        <taxon>Boletales</taxon>
        <taxon>Coniophorineae</taxon>
        <taxon>Serpulaceae</taxon>
        <taxon>Serpula</taxon>
    </lineage>
</organism>
<gene>
    <name evidence="3" type="ORF">SERLADRAFT_413646</name>
</gene>
<dbReference type="EMBL" id="GL945431">
    <property type="protein sequence ID" value="EGO27123.1"/>
    <property type="molecule type" value="Genomic_DNA"/>
</dbReference>
<evidence type="ECO:0000313" key="3">
    <source>
        <dbReference type="EMBL" id="EGO27123.1"/>
    </source>
</evidence>
<sequence>MMQLILLSLVTLFLVLGSWAAPSNGEPYLSSRVRLASAGSLTKRQSGSVPEQCTNICDPINSVVASDPSPIMYCSQSFENGYYNCTLCVGTAVNATDYSVAQKDLDNVYLTCLYSGYPLEELTLPGQNPNRTLTTSFASVAPQTSLTAPASQTTALTSSGSTSASASKTSSTPATTTTAGARILSPNIFWAGLAITLGWITLTIQ</sequence>
<name>F8NP38_SERL9</name>
<dbReference type="KEGG" id="sla:SERLADRAFT_413646"/>
<dbReference type="AlphaFoldDB" id="F8NP38"/>
<dbReference type="Proteomes" id="UP000008064">
    <property type="component" value="Unassembled WGS sequence"/>
</dbReference>
<reference evidence="4" key="1">
    <citation type="journal article" date="2011" name="Science">
        <title>The plant cell wall-decomposing machinery underlies the functional diversity of forest fungi.</title>
        <authorList>
            <person name="Eastwood D.C."/>
            <person name="Floudas D."/>
            <person name="Binder M."/>
            <person name="Majcherczyk A."/>
            <person name="Schneider P."/>
            <person name="Aerts A."/>
            <person name="Asiegbu F.O."/>
            <person name="Baker S.E."/>
            <person name="Barry K."/>
            <person name="Bendiksby M."/>
            <person name="Blumentritt M."/>
            <person name="Coutinho P.M."/>
            <person name="Cullen D."/>
            <person name="de Vries R.P."/>
            <person name="Gathman A."/>
            <person name="Goodell B."/>
            <person name="Henrissat B."/>
            <person name="Ihrmark K."/>
            <person name="Kauserud H."/>
            <person name="Kohler A."/>
            <person name="LaButti K."/>
            <person name="Lapidus A."/>
            <person name="Lavin J.L."/>
            <person name="Lee Y.-H."/>
            <person name="Lindquist E."/>
            <person name="Lilly W."/>
            <person name="Lucas S."/>
            <person name="Morin E."/>
            <person name="Murat C."/>
            <person name="Oguiza J.A."/>
            <person name="Park J."/>
            <person name="Pisabarro A.G."/>
            <person name="Riley R."/>
            <person name="Rosling A."/>
            <person name="Salamov A."/>
            <person name="Schmidt O."/>
            <person name="Schmutz J."/>
            <person name="Skrede I."/>
            <person name="Stenlid J."/>
            <person name="Wiebenga A."/>
            <person name="Xie X."/>
            <person name="Kuees U."/>
            <person name="Hibbett D.S."/>
            <person name="Hoffmeister D."/>
            <person name="Hoegberg N."/>
            <person name="Martin F."/>
            <person name="Grigoriev I.V."/>
            <person name="Watkinson S.C."/>
        </authorList>
    </citation>
    <scope>NUCLEOTIDE SEQUENCE [LARGE SCALE GENOMIC DNA]</scope>
    <source>
        <strain evidence="4">S7.9</strain>
    </source>
</reference>
<proteinExistence type="predicted"/>
<evidence type="ECO:0000256" key="1">
    <source>
        <dbReference type="SAM" id="MobiDB-lite"/>
    </source>
</evidence>
<dbReference type="OrthoDB" id="3030369at2759"/>
<dbReference type="GeneID" id="18813193"/>
<dbReference type="RefSeq" id="XP_007315214.1">
    <property type="nucleotide sequence ID" value="XM_007315152.1"/>
</dbReference>
<dbReference type="HOGENOM" id="CLU_106405_0_0_1"/>
<feature type="compositionally biased region" description="Low complexity" evidence="1">
    <location>
        <begin position="150"/>
        <end position="176"/>
    </location>
</feature>
<feature type="chain" id="PRO_5003376156" evidence="2">
    <location>
        <begin position="21"/>
        <end position="205"/>
    </location>
</feature>
<keyword evidence="2" id="KW-0732">Signal</keyword>
<evidence type="ECO:0000256" key="2">
    <source>
        <dbReference type="SAM" id="SignalP"/>
    </source>
</evidence>
<feature type="region of interest" description="Disordered" evidence="1">
    <location>
        <begin position="149"/>
        <end position="176"/>
    </location>
</feature>
<protein>
    <submittedName>
        <fullName evidence="3">Uncharacterized protein</fullName>
    </submittedName>
</protein>
<accession>F8NP38</accession>
<feature type="signal peptide" evidence="2">
    <location>
        <begin position="1"/>
        <end position="20"/>
    </location>
</feature>